<dbReference type="AlphaFoldDB" id="B2JD24"/>
<dbReference type="KEGG" id="bph:Bphy_1901"/>
<protein>
    <recommendedName>
        <fullName evidence="3">DUF4406 domain-containing protein</fullName>
    </recommendedName>
</protein>
<evidence type="ECO:0008006" key="3">
    <source>
        <dbReference type="Google" id="ProtNLM"/>
    </source>
</evidence>
<evidence type="ECO:0000313" key="2">
    <source>
        <dbReference type="Proteomes" id="UP000001192"/>
    </source>
</evidence>
<dbReference type="RefSeq" id="WP_012401290.1">
    <property type="nucleotide sequence ID" value="NC_010622.1"/>
</dbReference>
<name>B2JD24_PARP8</name>
<dbReference type="Gene3D" id="3.40.50.10400">
    <property type="entry name" value="Hypothetical protein PA1492"/>
    <property type="match status" value="1"/>
</dbReference>
<keyword evidence="2" id="KW-1185">Reference proteome</keyword>
<evidence type="ECO:0000313" key="1">
    <source>
        <dbReference type="EMBL" id="ACC71080.1"/>
    </source>
</evidence>
<proteinExistence type="predicted"/>
<accession>B2JD24</accession>
<dbReference type="Pfam" id="PF14359">
    <property type="entry name" value="DUF4406"/>
    <property type="match status" value="1"/>
</dbReference>
<dbReference type="OrthoDB" id="2376767at2"/>
<sequence>MKLYLSGPMTGLPDLNKPAFHAEAARLEALGFEVENPALVDLGPFATWLDYMRVDIKLAVDCDGIAMLPGWEQSRGAPIERNLLRDLGLPVYRASTIIGLAAGMVVLSADVLAPADAEAA</sequence>
<dbReference type="Proteomes" id="UP000001192">
    <property type="component" value="Chromosome 1"/>
</dbReference>
<dbReference type="eggNOG" id="ENOG50330UW">
    <property type="taxonomic scope" value="Bacteria"/>
</dbReference>
<dbReference type="STRING" id="391038.Bphy_1901"/>
<dbReference type="InterPro" id="IPR025518">
    <property type="entry name" value="DUF4406"/>
</dbReference>
<dbReference type="HOGENOM" id="CLU_154463_2_0_4"/>
<reference evidence="2" key="1">
    <citation type="journal article" date="2014" name="Stand. Genomic Sci.">
        <title>Complete genome sequence of Burkholderia phymatum STM815(T), a broad host range and efficient nitrogen-fixing symbiont of Mimosa species.</title>
        <authorList>
            <person name="Moulin L."/>
            <person name="Klonowska A."/>
            <person name="Caroline B."/>
            <person name="Booth K."/>
            <person name="Vriezen J.A."/>
            <person name="Melkonian R."/>
            <person name="James E.K."/>
            <person name="Young J.P."/>
            <person name="Bena G."/>
            <person name="Hauser L."/>
            <person name="Land M."/>
            <person name="Kyrpides N."/>
            <person name="Bruce D."/>
            <person name="Chain P."/>
            <person name="Copeland A."/>
            <person name="Pitluck S."/>
            <person name="Woyke T."/>
            <person name="Lizotte-Waniewski M."/>
            <person name="Bristow J."/>
            <person name="Riley M."/>
        </authorList>
    </citation>
    <scope>NUCLEOTIDE SEQUENCE [LARGE SCALE GENOMIC DNA]</scope>
    <source>
        <strain evidence="2">DSM 17167 / CIP 108236 / LMG 21445 / STM815</strain>
    </source>
</reference>
<dbReference type="SUPFAM" id="SSF52309">
    <property type="entry name" value="N-(deoxy)ribosyltransferase-like"/>
    <property type="match status" value="1"/>
</dbReference>
<organism evidence="1 2">
    <name type="scientific">Paraburkholderia phymatum (strain DSM 17167 / CIP 108236 / LMG 21445 / STM815)</name>
    <name type="common">Burkholderia phymatum</name>
    <dbReference type="NCBI Taxonomy" id="391038"/>
    <lineage>
        <taxon>Bacteria</taxon>
        <taxon>Pseudomonadati</taxon>
        <taxon>Pseudomonadota</taxon>
        <taxon>Betaproteobacteria</taxon>
        <taxon>Burkholderiales</taxon>
        <taxon>Burkholderiaceae</taxon>
        <taxon>Paraburkholderia</taxon>
    </lineage>
</organism>
<dbReference type="EMBL" id="CP001043">
    <property type="protein sequence ID" value="ACC71080.1"/>
    <property type="molecule type" value="Genomic_DNA"/>
</dbReference>
<gene>
    <name evidence="1" type="ordered locus">Bphy_1901</name>
</gene>